<dbReference type="AlphaFoldDB" id="A0A318L1W8"/>
<dbReference type="RefSeq" id="WP_022936903.1">
    <property type="nucleotide sequence ID" value="NZ_CABKRQ010000002.1"/>
</dbReference>
<dbReference type="InterPro" id="IPR017900">
    <property type="entry name" value="4Fe4S_Fe_S_CS"/>
</dbReference>
<feature type="domain" description="4Fe-4S ferredoxin-type" evidence="4">
    <location>
        <begin position="1"/>
        <end position="30"/>
    </location>
</feature>
<evidence type="ECO:0000256" key="2">
    <source>
        <dbReference type="ARBA" id="ARBA00023004"/>
    </source>
</evidence>
<dbReference type="STRING" id="1034346.GCA_000313565_00597"/>
<protein>
    <submittedName>
        <fullName evidence="5">NAD-dependent dihydropyrimidine dehydrogenase PreA subunit</fullName>
    </submittedName>
</protein>
<comment type="caution">
    <text evidence="5">The sequence shown here is derived from an EMBL/GenBank/DDBJ whole genome shotgun (WGS) entry which is preliminary data.</text>
</comment>
<dbReference type="OrthoDB" id="9804603at2"/>
<dbReference type="InterPro" id="IPR017896">
    <property type="entry name" value="4Fe4S_Fe-S-bd"/>
</dbReference>
<reference evidence="5 6" key="1">
    <citation type="submission" date="2018-05" db="EMBL/GenBank/DDBJ databases">
        <title>Genomic Encyclopedia of Type Strains, Phase IV (KMG-IV): sequencing the most valuable type-strain genomes for metagenomic binning, comparative biology and taxonomic classification.</title>
        <authorList>
            <person name="Goeker M."/>
        </authorList>
    </citation>
    <scope>NUCLEOTIDE SEQUENCE [LARGE SCALE GENOMIC DNA]</scope>
    <source>
        <strain evidence="5 6">JC118</strain>
    </source>
</reference>
<proteinExistence type="predicted"/>
<dbReference type="Proteomes" id="UP000247612">
    <property type="component" value="Unassembled WGS sequence"/>
</dbReference>
<dbReference type="PROSITE" id="PS00198">
    <property type="entry name" value="4FE4S_FER_1"/>
    <property type="match status" value="1"/>
</dbReference>
<keyword evidence="1" id="KW-0479">Metal-binding</keyword>
<dbReference type="InterPro" id="IPR052977">
    <property type="entry name" value="Polyferredoxin-like_ET"/>
</dbReference>
<organism evidence="5 6">
    <name type="scientific">Dielma fastidiosa</name>
    <dbReference type="NCBI Taxonomy" id="1034346"/>
    <lineage>
        <taxon>Bacteria</taxon>
        <taxon>Bacillati</taxon>
        <taxon>Bacillota</taxon>
        <taxon>Erysipelotrichia</taxon>
        <taxon>Erysipelotrichales</taxon>
        <taxon>Erysipelotrichaceae</taxon>
        <taxon>Dielma</taxon>
    </lineage>
</organism>
<dbReference type="Gene3D" id="3.30.70.20">
    <property type="match status" value="1"/>
</dbReference>
<dbReference type="GO" id="GO:0051536">
    <property type="term" value="F:iron-sulfur cluster binding"/>
    <property type="evidence" value="ECO:0007669"/>
    <property type="project" value="UniProtKB-KW"/>
</dbReference>
<dbReference type="SUPFAM" id="SSF54862">
    <property type="entry name" value="4Fe-4S ferredoxins"/>
    <property type="match status" value="1"/>
</dbReference>
<sequence length="296" mass="33352">MSANLNKKQCTGCGNCLEFCPRQLLVLSKENDVNERGVRYIQFNNEMACIECGLCELMCTAGAIHIPKRVNGYDLINKKEIPPHAGCSLGSLSKALADVIMELDIADRTVLFKKKASDVNLHVETHDYTDEQFYIDGLNYKRANPDKVVIIICASSKQHTTALNEERYRSLENEKVTIINTLNWFESDAEITKLLNGGSHILEAVSKSDAVSFASRNGVRTPAQMIDLENDLKQALQNQLEDKKCAMVEIVFPCFYRLAQRPQQLMPCAEIKRINDWFTVSVEPDYPKGIYHKAGD</sequence>
<evidence type="ECO:0000313" key="5">
    <source>
        <dbReference type="EMBL" id="PXX79533.1"/>
    </source>
</evidence>
<evidence type="ECO:0000259" key="4">
    <source>
        <dbReference type="PROSITE" id="PS51379"/>
    </source>
</evidence>
<evidence type="ECO:0000256" key="3">
    <source>
        <dbReference type="ARBA" id="ARBA00023014"/>
    </source>
</evidence>
<dbReference type="EMBL" id="QJKH01000005">
    <property type="protein sequence ID" value="PXX79533.1"/>
    <property type="molecule type" value="Genomic_DNA"/>
</dbReference>
<dbReference type="Pfam" id="PF12838">
    <property type="entry name" value="Fer4_7"/>
    <property type="match status" value="1"/>
</dbReference>
<evidence type="ECO:0000256" key="1">
    <source>
        <dbReference type="ARBA" id="ARBA00022723"/>
    </source>
</evidence>
<evidence type="ECO:0000313" key="6">
    <source>
        <dbReference type="Proteomes" id="UP000247612"/>
    </source>
</evidence>
<accession>A0A318L1W8</accession>
<dbReference type="PANTHER" id="PTHR43193">
    <property type="match status" value="1"/>
</dbReference>
<gene>
    <name evidence="5" type="ORF">DES51_1053</name>
</gene>
<dbReference type="PROSITE" id="PS51379">
    <property type="entry name" value="4FE4S_FER_2"/>
    <property type="match status" value="2"/>
</dbReference>
<keyword evidence="2" id="KW-0408">Iron</keyword>
<dbReference type="GO" id="GO:0046872">
    <property type="term" value="F:metal ion binding"/>
    <property type="evidence" value="ECO:0007669"/>
    <property type="project" value="UniProtKB-KW"/>
</dbReference>
<keyword evidence="3" id="KW-0411">Iron-sulfur</keyword>
<feature type="domain" description="4Fe-4S ferredoxin-type" evidence="4">
    <location>
        <begin position="39"/>
        <end position="69"/>
    </location>
</feature>
<dbReference type="PANTHER" id="PTHR43193:SF2">
    <property type="entry name" value="POLYFERREDOXIN PROTEIN FWDF"/>
    <property type="match status" value="1"/>
</dbReference>
<name>A0A318L1W8_9FIRM</name>
<keyword evidence="6" id="KW-1185">Reference proteome</keyword>